<dbReference type="InterPro" id="IPR050111">
    <property type="entry name" value="C-type_lectin/snaclec_domain"/>
</dbReference>
<organism evidence="3 4">
    <name type="scientific">Pleurodeles waltl</name>
    <name type="common">Iberian ribbed newt</name>
    <dbReference type="NCBI Taxonomy" id="8319"/>
    <lineage>
        <taxon>Eukaryota</taxon>
        <taxon>Metazoa</taxon>
        <taxon>Chordata</taxon>
        <taxon>Craniata</taxon>
        <taxon>Vertebrata</taxon>
        <taxon>Euteleostomi</taxon>
        <taxon>Amphibia</taxon>
        <taxon>Batrachia</taxon>
        <taxon>Caudata</taxon>
        <taxon>Salamandroidea</taxon>
        <taxon>Salamandridae</taxon>
        <taxon>Pleurodelinae</taxon>
        <taxon>Pleurodeles</taxon>
    </lineage>
</organism>
<dbReference type="InterPro" id="IPR001304">
    <property type="entry name" value="C-type_lectin-like"/>
</dbReference>
<dbReference type="PANTHER" id="PTHR22803">
    <property type="entry name" value="MANNOSE, PHOSPHOLIPASE, LECTIN RECEPTOR RELATED"/>
    <property type="match status" value="1"/>
</dbReference>
<proteinExistence type="predicted"/>
<reference evidence="3" key="1">
    <citation type="journal article" date="2022" name="bioRxiv">
        <title>Sequencing and chromosome-scale assembly of the giantPleurodeles waltlgenome.</title>
        <authorList>
            <person name="Brown T."/>
            <person name="Elewa A."/>
            <person name="Iarovenko S."/>
            <person name="Subramanian E."/>
            <person name="Araus A.J."/>
            <person name="Petzold A."/>
            <person name="Susuki M."/>
            <person name="Suzuki K.-i.T."/>
            <person name="Hayashi T."/>
            <person name="Toyoda A."/>
            <person name="Oliveira C."/>
            <person name="Osipova E."/>
            <person name="Leigh N.D."/>
            <person name="Simon A."/>
            <person name="Yun M.H."/>
        </authorList>
    </citation>
    <scope>NUCLEOTIDE SEQUENCE</scope>
    <source>
        <strain evidence="3">20211129_DDA</strain>
        <tissue evidence="3">Liver</tissue>
    </source>
</reference>
<keyword evidence="1" id="KW-0472">Membrane</keyword>
<keyword evidence="4" id="KW-1185">Reference proteome</keyword>
<evidence type="ECO:0000259" key="2">
    <source>
        <dbReference type="PROSITE" id="PS50041"/>
    </source>
</evidence>
<evidence type="ECO:0000256" key="1">
    <source>
        <dbReference type="SAM" id="Phobius"/>
    </source>
</evidence>
<dbReference type="SUPFAM" id="SSF56436">
    <property type="entry name" value="C-type lectin-like"/>
    <property type="match status" value="1"/>
</dbReference>
<name>A0AAV7PV45_PLEWA</name>
<dbReference type="Pfam" id="PF00059">
    <property type="entry name" value="Lectin_C"/>
    <property type="match status" value="1"/>
</dbReference>
<feature type="domain" description="C-type lectin" evidence="2">
    <location>
        <begin position="80"/>
        <end position="194"/>
    </location>
</feature>
<dbReference type="InterPro" id="IPR016187">
    <property type="entry name" value="CTDL_fold"/>
</dbReference>
<dbReference type="SMART" id="SM00034">
    <property type="entry name" value="CLECT"/>
    <property type="match status" value="1"/>
</dbReference>
<dbReference type="PROSITE" id="PS50041">
    <property type="entry name" value="C_TYPE_LECTIN_2"/>
    <property type="match status" value="1"/>
</dbReference>
<dbReference type="InterPro" id="IPR016186">
    <property type="entry name" value="C-type_lectin-like/link_sf"/>
</dbReference>
<dbReference type="AlphaFoldDB" id="A0AAV7PV45"/>
<dbReference type="Proteomes" id="UP001066276">
    <property type="component" value="Chromosome 7"/>
</dbReference>
<protein>
    <recommendedName>
        <fullName evidence="2">C-type lectin domain-containing protein</fullName>
    </recommendedName>
</protein>
<keyword evidence="1" id="KW-0812">Transmembrane</keyword>
<comment type="caution">
    <text evidence="3">The sequence shown here is derived from an EMBL/GenBank/DDBJ whole genome shotgun (WGS) entry which is preliminary data.</text>
</comment>
<dbReference type="Gene3D" id="3.10.100.10">
    <property type="entry name" value="Mannose-Binding Protein A, subunit A"/>
    <property type="match status" value="1"/>
</dbReference>
<evidence type="ECO:0000313" key="4">
    <source>
        <dbReference type="Proteomes" id="UP001066276"/>
    </source>
</evidence>
<gene>
    <name evidence="3" type="ORF">NDU88_009407</name>
</gene>
<evidence type="ECO:0000313" key="3">
    <source>
        <dbReference type="EMBL" id="KAJ1131064.1"/>
    </source>
</evidence>
<accession>A0AAV7PV45</accession>
<feature type="transmembrane region" description="Helical" evidence="1">
    <location>
        <begin position="21"/>
        <end position="42"/>
    </location>
</feature>
<keyword evidence="1" id="KW-1133">Transmembrane helix</keyword>
<dbReference type="EMBL" id="JANPWB010000011">
    <property type="protein sequence ID" value="KAJ1131064.1"/>
    <property type="molecule type" value="Genomic_DNA"/>
</dbReference>
<sequence>MEDLVLAKVEDLEKKLRVWRIISVTVSLLIILVIILVVSIFFTQCNKRGADQTGLQKLKADICVNNAQPCTYCRSNWIFHSGNCYLFSIDSLNWTASRDNCRSMDSQLAIIENRDEETFIELAGQGPTWIGLSKADNGSWFWEDGTLLGQSFWQPGEPNNNVGSERCAEFFTVFYNSSGWNDSQCQQLKRRLCKHPAGLLSA</sequence>